<evidence type="ECO:0000259" key="1">
    <source>
        <dbReference type="Pfam" id="PF01261"/>
    </source>
</evidence>
<proteinExistence type="predicted"/>
<dbReference type="InterPro" id="IPR050312">
    <property type="entry name" value="IolE/XylAMocC-like"/>
</dbReference>
<protein>
    <submittedName>
        <fullName evidence="2">Sugar phosphate isomerase/epimerase</fullName>
    </submittedName>
</protein>
<dbReference type="EMBL" id="CP089291">
    <property type="protein sequence ID" value="UOF90353.1"/>
    <property type="molecule type" value="Genomic_DNA"/>
</dbReference>
<gene>
    <name evidence="2" type="ORF">LSG31_21255</name>
</gene>
<evidence type="ECO:0000313" key="3">
    <source>
        <dbReference type="Proteomes" id="UP000830167"/>
    </source>
</evidence>
<name>A0ABY4CIX9_9BACL</name>
<dbReference type="Pfam" id="PF01261">
    <property type="entry name" value="AP_endonuc_2"/>
    <property type="match status" value="1"/>
</dbReference>
<reference evidence="2" key="1">
    <citation type="submission" date="2021-12" db="EMBL/GenBank/DDBJ databases">
        <title>Alicyclobacillaceae gen. nov., sp. nov., isolated from chalcocite enrichment system.</title>
        <authorList>
            <person name="Jiang Z."/>
        </authorList>
    </citation>
    <scope>NUCLEOTIDE SEQUENCE</scope>
    <source>
        <strain evidence="2">MYW30-H2</strain>
    </source>
</reference>
<sequence length="323" mass="37160">MKLGVLTVLFQNKPLDATLEMIKDLGLDAVELGTGNYPGNAHCNPDELLSDQEKIKEFKDKIDKKGLFISALSCHGNPLHPQKDIAQKFHETWRKTILLAEKLGVDCINVFSGCPGDSEQSQYPNWVTCAWPPDYQEILQWQWESKLIPYWKEEVEFARKHNVKKIAFEMHPGFMVYNPETLIKLREAVGEEIGANFDPSHLLWQGIDPIEAIKFLGKKQAIFHVHAKDIYLDKSNINVNGVLDTKPYGQIIDRSWTFRSVGYGMNEEVWKNIISTLRIVGYDYVLSVEHEDCLASSFEGFSKAVNLLKKSMFYEPMEEMWWV</sequence>
<dbReference type="RefSeq" id="WP_347437048.1">
    <property type="nucleotide sequence ID" value="NZ_CP089291.1"/>
</dbReference>
<dbReference type="SUPFAM" id="SSF51658">
    <property type="entry name" value="Xylose isomerase-like"/>
    <property type="match status" value="1"/>
</dbReference>
<accession>A0ABY4CIX9</accession>
<dbReference type="GO" id="GO:0016853">
    <property type="term" value="F:isomerase activity"/>
    <property type="evidence" value="ECO:0007669"/>
    <property type="project" value="UniProtKB-KW"/>
</dbReference>
<dbReference type="InterPro" id="IPR013022">
    <property type="entry name" value="Xyl_isomerase-like_TIM-brl"/>
</dbReference>
<dbReference type="PANTHER" id="PTHR12110:SF21">
    <property type="entry name" value="XYLOSE ISOMERASE-LIKE TIM BARREL DOMAIN-CONTAINING PROTEIN"/>
    <property type="match status" value="1"/>
</dbReference>
<dbReference type="Proteomes" id="UP000830167">
    <property type="component" value="Chromosome"/>
</dbReference>
<dbReference type="InterPro" id="IPR036237">
    <property type="entry name" value="Xyl_isomerase-like_sf"/>
</dbReference>
<dbReference type="Gene3D" id="3.20.20.150">
    <property type="entry name" value="Divalent-metal-dependent TIM barrel enzymes"/>
    <property type="match status" value="1"/>
</dbReference>
<keyword evidence="2" id="KW-0413">Isomerase</keyword>
<dbReference type="PANTHER" id="PTHR12110">
    <property type="entry name" value="HYDROXYPYRUVATE ISOMERASE"/>
    <property type="match status" value="1"/>
</dbReference>
<organism evidence="2 3">
    <name type="scientific">Fodinisporobacter ferrooxydans</name>
    <dbReference type="NCBI Taxonomy" id="2901836"/>
    <lineage>
        <taxon>Bacteria</taxon>
        <taxon>Bacillati</taxon>
        <taxon>Bacillota</taxon>
        <taxon>Bacilli</taxon>
        <taxon>Bacillales</taxon>
        <taxon>Alicyclobacillaceae</taxon>
        <taxon>Fodinisporobacter</taxon>
    </lineage>
</organism>
<feature type="domain" description="Xylose isomerase-like TIM barrel" evidence="1">
    <location>
        <begin position="20"/>
        <end position="292"/>
    </location>
</feature>
<evidence type="ECO:0000313" key="2">
    <source>
        <dbReference type="EMBL" id="UOF90353.1"/>
    </source>
</evidence>
<keyword evidence="3" id="KW-1185">Reference proteome</keyword>